<dbReference type="InterPro" id="IPR019239">
    <property type="entry name" value="VapB_antitoxin"/>
</dbReference>
<reference evidence="1" key="2">
    <citation type="journal article" date="2024" name="Antonie Van Leeuwenhoek">
        <title>Roseihalotalea indica gen. nov., sp. nov., a halophilic Bacteroidetes from mesopelagic Southwest Indian Ocean with higher carbohydrate metabolic potential.</title>
        <authorList>
            <person name="Chen B."/>
            <person name="Zhang M."/>
            <person name="Lin D."/>
            <person name="Ye J."/>
            <person name="Tang K."/>
        </authorList>
    </citation>
    <scope>NUCLEOTIDE SEQUENCE</scope>
    <source>
        <strain evidence="1">TK19036</strain>
    </source>
</reference>
<dbReference type="EMBL" id="CP120682">
    <property type="protein sequence ID" value="WKN39716.1"/>
    <property type="molecule type" value="Genomic_DNA"/>
</dbReference>
<evidence type="ECO:0000313" key="1">
    <source>
        <dbReference type="EMBL" id="WKN39716.1"/>
    </source>
</evidence>
<proteinExistence type="predicted"/>
<protein>
    <submittedName>
        <fullName evidence="1">Type II toxin-antitoxin system VapB family antitoxin</fullName>
    </submittedName>
</protein>
<organism evidence="1">
    <name type="scientific">Roseihalotalea indica</name>
    <dbReference type="NCBI Taxonomy" id="2867963"/>
    <lineage>
        <taxon>Bacteria</taxon>
        <taxon>Pseudomonadati</taxon>
        <taxon>Bacteroidota</taxon>
        <taxon>Cytophagia</taxon>
        <taxon>Cytophagales</taxon>
        <taxon>Catalimonadaceae</taxon>
        <taxon>Roseihalotalea</taxon>
    </lineage>
</organism>
<reference evidence="1" key="1">
    <citation type="journal article" date="2023" name="Comput. Struct. Biotechnol. J.">
        <title>Discovery of a novel marine Bacteroidetes with a rich repertoire of carbohydrate-active enzymes.</title>
        <authorList>
            <person name="Chen B."/>
            <person name="Liu G."/>
            <person name="Chen Q."/>
            <person name="Wang H."/>
            <person name="Liu L."/>
            <person name="Tang K."/>
        </authorList>
    </citation>
    <scope>NUCLEOTIDE SEQUENCE</scope>
    <source>
        <strain evidence="1">TK19036</strain>
    </source>
</reference>
<accession>A0AA49JGB5</accession>
<name>A0AA49JGB5_9BACT</name>
<gene>
    <name evidence="1" type="ORF">K4G66_13545</name>
</gene>
<dbReference type="AlphaFoldDB" id="A0AA49JGB5"/>
<sequence length="66" mass="7677">MRTNIDIDDDLISDAMKILNVKTKKEAVEVALRRVKEEAARQDIRTMRGKAKLWPEYGQDINFISK</sequence>
<dbReference type="Pfam" id="PF09957">
    <property type="entry name" value="VapB_antitoxin"/>
    <property type="match status" value="1"/>
</dbReference>